<dbReference type="InterPro" id="IPR013225">
    <property type="entry name" value="PaaX_C"/>
</dbReference>
<dbReference type="PANTHER" id="PTHR30319:SF1">
    <property type="entry name" value="TRANSCRIPTIONAL REPRESSOR PAAX"/>
    <property type="match status" value="1"/>
</dbReference>
<keyword evidence="4" id="KW-1185">Reference proteome</keyword>
<feature type="domain" description="Transcriptional repressor PaaX-like N-terminal" evidence="1">
    <location>
        <begin position="17"/>
        <end position="83"/>
    </location>
</feature>
<dbReference type="EMBL" id="QNRH01000007">
    <property type="protein sequence ID" value="RBO92185.1"/>
    <property type="molecule type" value="Genomic_DNA"/>
</dbReference>
<dbReference type="Pfam" id="PF07848">
    <property type="entry name" value="PaaX"/>
    <property type="match status" value="1"/>
</dbReference>
<dbReference type="InterPro" id="IPR011965">
    <property type="entry name" value="PaaX_trns_reg"/>
</dbReference>
<dbReference type="AlphaFoldDB" id="A0A366DQL5"/>
<dbReference type="OrthoDB" id="2270427at2"/>
<dbReference type="Pfam" id="PF08223">
    <property type="entry name" value="PaaX_C"/>
    <property type="match status" value="1"/>
</dbReference>
<organism evidence="3 4">
    <name type="scientific">Pseudochrobactrum asaccharolyticum</name>
    <dbReference type="NCBI Taxonomy" id="354351"/>
    <lineage>
        <taxon>Bacteria</taxon>
        <taxon>Pseudomonadati</taxon>
        <taxon>Pseudomonadota</taxon>
        <taxon>Alphaproteobacteria</taxon>
        <taxon>Hyphomicrobiales</taxon>
        <taxon>Brucellaceae</taxon>
        <taxon>Pseudochrobactrum</taxon>
    </lineage>
</organism>
<name>A0A366DQL5_9HYPH</name>
<evidence type="ECO:0000313" key="3">
    <source>
        <dbReference type="EMBL" id="RBO92185.1"/>
    </source>
</evidence>
<sequence length="280" mass="31036">MVAQTVITELLNGQELRAAGFIVTVYGDIVLPRGGILWTGSLIEICNRAGLSESVVRTAVSRLVTAQRLKGERNGRRSYYNLDASAQQEFDQAAKLLYQPDTVINGWQIIFAPDLSDAEASRLRMGRMGACVFIRPDRGQALPEGAQVLRAADPEDMNWLTQFWDLSALHQRYCDLLTRFEPLHNKIAQLSAEEAMMVRLLLVHAYRGVLLRDPRLPAAALPADWQGHNARDLFRSLYLALSPKSEVWIASQCEGVDGLLPATTPQTAARQHGLSLSEQG</sequence>
<gene>
    <name evidence="3" type="ORF">DFR47_10784</name>
</gene>
<evidence type="ECO:0000259" key="2">
    <source>
        <dbReference type="Pfam" id="PF08223"/>
    </source>
</evidence>
<reference evidence="3 4" key="1">
    <citation type="submission" date="2018-06" db="EMBL/GenBank/DDBJ databases">
        <title>Genomic Encyclopedia of Type Strains, Phase IV (KMG-IV): sequencing the most valuable type-strain genomes for metagenomic binning, comparative biology and taxonomic classification.</title>
        <authorList>
            <person name="Goeker M."/>
        </authorList>
    </citation>
    <scope>NUCLEOTIDE SEQUENCE [LARGE SCALE GENOMIC DNA]</scope>
    <source>
        <strain evidence="3 4">DSM 25619</strain>
    </source>
</reference>
<dbReference type="PANTHER" id="PTHR30319">
    <property type="entry name" value="PHENYLACETIC ACID REGULATOR-RELATED TRANSCRIPTIONAL REPRESSOR"/>
    <property type="match status" value="1"/>
</dbReference>
<evidence type="ECO:0000313" key="4">
    <source>
        <dbReference type="Proteomes" id="UP000252893"/>
    </source>
</evidence>
<feature type="domain" description="Transcriptional repressor PaaX-like C-terminal" evidence="2">
    <location>
        <begin position="164"/>
        <end position="248"/>
    </location>
</feature>
<dbReference type="GO" id="GO:0006351">
    <property type="term" value="P:DNA-templated transcription"/>
    <property type="evidence" value="ECO:0007669"/>
    <property type="project" value="InterPro"/>
</dbReference>
<dbReference type="InterPro" id="IPR012906">
    <property type="entry name" value="PaaX-like_N"/>
</dbReference>
<proteinExistence type="predicted"/>
<dbReference type="PIRSF" id="PIRSF020623">
    <property type="entry name" value="PaaX"/>
    <property type="match status" value="1"/>
</dbReference>
<dbReference type="InterPro" id="IPR036388">
    <property type="entry name" value="WH-like_DNA-bd_sf"/>
</dbReference>
<dbReference type="Gene3D" id="1.20.58.1460">
    <property type="match status" value="1"/>
</dbReference>
<dbReference type="Proteomes" id="UP000252893">
    <property type="component" value="Unassembled WGS sequence"/>
</dbReference>
<comment type="caution">
    <text evidence="3">The sequence shown here is derived from an EMBL/GenBank/DDBJ whole genome shotgun (WGS) entry which is preliminary data.</text>
</comment>
<protein>
    <submittedName>
        <fullName evidence="3">PaaX family transcriptional regulator</fullName>
    </submittedName>
</protein>
<accession>A0A366DQL5</accession>
<dbReference type="RefSeq" id="WP_113945506.1">
    <property type="nucleotide sequence ID" value="NZ_JBHEEG010000009.1"/>
</dbReference>
<evidence type="ECO:0000259" key="1">
    <source>
        <dbReference type="Pfam" id="PF07848"/>
    </source>
</evidence>
<dbReference type="Gene3D" id="1.10.10.10">
    <property type="entry name" value="Winged helix-like DNA-binding domain superfamily/Winged helix DNA-binding domain"/>
    <property type="match status" value="1"/>
</dbReference>